<organism evidence="3">
    <name type="scientific">Klebsiella pneumoniae</name>
    <dbReference type="NCBI Taxonomy" id="573"/>
    <lineage>
        <taxon>Bacteria</taxon>
        <taxon>Pseudomonadati</taxon>
        <taxon>Pseudomonadota</taxon>
        <taxon>Gammaproteobacteria</taxon>
        <taxon>Enterobacterales</taxon>
        <taxon>Enterobacteriaceae</taxon>
        <taxon>Klebsiella/Raoultella group</taxon>
        <taxon>Klebsiella</taxon>
        <taxon>Klebsiella pneumoniae complex</taxon>
    </lineage>
</organism>
<dbReference type="Gene3D" id="2.20.200.10">
    <property type="entry name" value="Outer membrane efflux proteins (OEP)"/>
    <property type="match status" value="1"/>
</dbReference>
<proteinExistence type="inferred from homology"/>
<keyword evidence="3" id="KW-0614">Plasmid</keyword>
<dbReference type="GO" id="GO:0009279">
    <property type="term" value="C:cell outer membrane"/>
    <property type="evidence" value="ECO:0007669"/>
    <property type="project" value="UniProtKB-SubCell"/>
</dbReference>
<dbReference type="EMBL" id="MN956836">
    <property type="protein sequence ID" value="QTX14315.1"/>
    <property type="molecule type" value="Genomic_DNA"/>
</dbReference>
<protein>
    <submittedName>
        <fullName evidence="3">Cation efflux system protein CusC</fullName>
    </submittedName>
</protein>
<dbReference type="SUPFAM" id="SSF56954">
    <property type="entry name" value="Outer membrane efflux proteins (OEP)"/>
    <property type="match status" value="1"/>
</dbReference>
<dbReference type="Pfam" id="PF02321">
    <property type="entry name" value="OEP"/>
    <property type="match status" value="1"/>
</dbReference>
<dbReference type="GO" id="GO:0015562">
    <property type="term" value="F:efflux transmembrane transporter activity"/>
    <property type="evidence" value="ECO:0007669"/>
    <property type="project" value="InterPro"/>
</dbReference>
<dbReference type="AlphaFoldDB" id="A0A8B0SSQ6"/>
<accession>A0A8B0SSQ6</accession>
<geneLocation type="plasmid" evidence="3">
    <name>p17-15-vir-like</name>
</geneLocation>
<evidence type="ECO:0000256" key="2">
    <source>
        <dbReference type="ARBA" id="ARBA00007613"/>
    </source>
</evidence>
<comment type="subcellular location">
    <subcellularLocation>
        <location evidence="1">Cell outer membrane</location>
        <topology evidence="1">Lipid-anchor</topology>
    </subcellularLocation>
</comment>
<dbReference type="PANTHER" id="PTHR30203">
    <property type="entry name" value="OUTER MEMBRANE CATION EFFLUX PROTEIN"/>
    <property type="match status" value="1"/>
</dbReference>
<name>A0A8B0SSQ6_KLEPN</name>
<sequence>MEAEYQLKAADANIGAARAAFFPSITLTSGLSASSTELSSLFTSGSGMWNFIPKIEIPIFLMLAGIKANLKLAEIRQQQSVVNYEQKNSVSL</sequence>
<evidence type="ECO:0000313" key="3">
    <source>
        <dbReference type="EMBL" id="QTX14315.1"/>
    </source>
</evidence>
<dbReference type="PANTHER" id="PTHR30203:SF32">
    <property type="entry name" value="CATION EFFLUX SYSTEM PROTEIN CUSC"/>
    <property type="match status" value="1"/>
</dbReference>
<comment type="similarity">
    <text evidence="2">Belongs to the outer membrane factor (OMF) (TC 1.B.17) family.</text>
</comment>
<evidence type="ECO:0000256" key="1">
    <source>
        <dbReference type="ARBA" id="ARBA00004459"/>
    </source>
</evidence>
<dbReference type="InterPro" id="IPR003423">
    <property type="entry name" value="OMP_efflux"/>
</dbReference>
<reference evidence="3" key="1">
    <citation type="submission" date="2020-01" db="EMBL/GenBank/DDBJ databases">
        <authorList>
            <person name="Qin S."/>
        </authorList>
    </citation>
    <scope>NUCLEOTIDE SEQUENCE</scope>
    <source>
        <strain evidence="3">CVir17-16-YZ6g</strain>
        <plasmid evidence="3">p17-15-vir-like</plasmid>
    </source>
</reference>
<dbReference type="InterPro" id="IPR010131">
    <property type="entry name" value="MdtP/NodT-like"/>
</dbReference>